<dbReference type="AlphaFoldDB" id="A0A292Q4H3"/>
<protein>
    <submittedName>
        <fullName evidence="2">Uncharacterized protein</fullName>
    </submittedName>
</protein>
<keyword evidence="3" id="KW-1185">Reference proteome</keyword>
<evidence type="ECO:0000313" key="3">
    <source>
        <dbReference type="Proteomes" id="UP001412239"/>
    </source>
</evidence>
<proteinExistence type="predicted"/>
<evidence type="ECO:0000256" key="1">
    <source>
        <dbReference type="SAM" id="SignalP"/>
    </source>
</evidence>
<feature type="chain" id="PRO_5012223159" evidence="1">
    <location>
        <begin position="37"/>
        <end position="184"/>
    </location>
</feature>
<accession>A0A292Q4H3</accession>
<keyword evidence="1" id="KW-0732">Signal</keyword>
<name>A0A292Q4H3_9PEZI</name>
<dbReference type="Proteomes" id="UP001412239">
    <property type="component" value="Unassembled WGS sequence"/>
</dbReference>
<gene>
    <name evidence="2" type="ORF">GSTUAT00001916001</name>
</gene>
<sequence length="184" mass="20372">MSTETCPSPTMRSRLVPSGNVMLLMLFLLLIPTVAAEENIYRCGDRVKQLVVDGSLPSEDIYWGPVRGLSNKAENPVLLLTLAACEKHCGSGSTLHCWETTADTVTTWVLPLVGLVLQAPFESNNFWGTLWLVFRWLGSPIVSMMYILWNIGATRKCAIMLDMSIVIGSENPETPSNCETRFTC</sequence>
<feature type="signal peptide" evidence="1">
    <location>
        <begin position="1"/>
        <end position="36"/>
    </location>
</feature>
<dbReference type="EMBL" id="LN890964">
    <property type="protein sequence ID" value="CUS13981.1"/>
    <property type="molecule type" value="Genomic_DNA"/>
</dbReference>
<evidence type="ECO:0000313" key="2">
    <source>
        <dbReference type="EMBL" id="CUS13981.1"/>
    </source>
</evidence>
<reference evidence="2" key="1">
    <citation type="submission" date="2015-10" db="EMBL/GenBank/DDBJ databases">
        <authorList>
            <person name="Regsiter A."/>
            <person name="william w."/>
        </authorList>
    </citation>
    <scope>NUCLEOTIDE SEQUENCE</scope>
    <source>
        <strain evidence="2">Montdore</strain>
    </source>
</reference>
<organism evidence="2 3">
    <name type="scientific">Tuber aestivum</name>
    <name type="common">summer truffle</name>
    <dbReference type="NCBI Taxonomy" id="59557"/>
    <lineage>
        <taxon>Eukaryota</taxon>
        <taxon>Fungi</taxon>
        <taxon>Dikarya</taxon>
        <taxon>Ascomycota</taxon>
        <taxon>Pezizomycotina</taxon>
        <taxon>Pezizomycetes</taxon>
        <taxon>Pezizales</taxon>
        <taxon>Tuberaceae</taxon>
        <taxon>Tuber</taxon>
    </lineage>
</organism>